<sequence>MFRTDLRQAQLMCELRMSAAARPCDCQDGQHSIPTRRRFSWALQAPSDQRPTPEDWREFRMDSREEDRPSMFGNEKKAPEKSTDVLDSLAYADPRTCMAPIN</sequence>
<dbReference type="EMBL" id="DF849506">
    <property type="protein sequence ID" value="GAT57909.1"/>
    <property type="molecule type" value="Genomic_DNA"/>
</dbReference>
<proteinExistence type="predicted"/>
<feature type="region of interest" description="Disordered" evidence="1">
    <location>
        <begin position="62"/>
        <end position="82"/>
    </location>
</feature>
<evidence type="ECO:0000313" key="3">
    <source>
        <dbReference type="Proteomes" id="UP000815677"/>
    </source>
</evidence>
<gene>
    <name evidence="2" type="ORF">MCHLO_14399</name>
</gene>
<evidence type="ECO:0000256" key="1">
    <source>
        <dbReference type="SAM" id="MobiDB-lite"/>
    </source>
</evidence>
<protein>
    <submittedName>
        <fullName evidence="2">Uncharacterized protein</fullName>
    </submittedName>
</protein>
<accession>A0ABQ0M4E8</accession>
<reference evidence="2" key="1">
    <citation type="submission" date="2014-09" db="EMBL/GenBank/DDBJ databases">
        <title>Genome sequence of the luminous mushroom Mycena chlorophos for searching fungal bioluminescence genes.</title>
        <authorList>
            <person name="Tanaka Y."/>
            <person name="Kasuga D."/>
            <person name="Oba Y."/>
            <person name="Hase S."/>
            <person name="Sato K."/>
            <person name="Oba Y."/>
            <person name="Sakakibara Y."/>
        </authorList>
    </citation>
    <scope>NUCLEOTIDE SEQUENCE</scope>
</reference>
<dbReference type="Proteomes" id="UP000815677">
    <property type="component" value="Unassembled WGS sequence"/>
</dbReference>
<keyword evidence="3" id="KW-1185">Reference proteome</keyword>
<organism evidence="2 3">
    <name type="scientific">Mycena chlorophos</name>
    <name type="common">Agaric fungus</name>
    <name type="synonym">Agaricus chlorophos</name>
    <dbReference type="NCBI Taxonomy" id="658473"/>
    <lineage>
        <taxon>Eukaryota</taxon>
        <taxon>Fungi</taxon>
        <taxon>Dikarya</taxon>
        <taxon>Basidiomycota</taxon>
        <taxon>Agaricomycotina</taxon>
        <taxon>Agaricomycetes</taxon>
        <taxon>Agaricomycetidae</taxon>
        <taxon>Agaricales</taxon>
        <taxon>Marasmiineae</taxon>
        <taxon>Mycenaceae</taxon>
        <taxon>Mycena</taxon>
    </lineage>
</organism>
<evidence type="ECO:0000313" key="2">
    <source>
        <dbReference type="EMBL" id="GAT57909.1"/>
    </source>
</evidence>
<name>A0ABQ0M4E8_MYCCL</name>